<evidence type="ECO:0000256" key="1">
    <source>
        <dbReference type="ARBA" id="ARBA00022724"/>
    </source>
</evidence>
<dbReference type="GO" id="GO:0003677">
    <property type="term" value="F:DNA binding"/>
    <property type="evidence" value="ECO:0007669"/>
    <property type="project" value="InterPro"/>
</dbReference>
<comment type="caution">
    <text evidence="2">The sequence shown here is derived from an EMBL/GenBank/DDBJ whole genome shotgun (WGS) entry which is preliminary data.</text>
</comment>
<gene>
    <name evidence="2" type="ORF">PACLA_8A012562</name>
</gene>
<dbReference type="InterPro" id="IPR000792">
    <property type="entry name" value="Tscrpt_reg_LuxR_C"/>
</dbReference>
<dbReference type="InterPro" id="IPR009057">
    <property type="entry name" value="Homeodomain-like_sf"/>
</dbReference>
<dbReference type="Pfam" id="PF00292">
    <property type="entry name" value="PAX"/>
    <property type="match status" value="1"/>
</dbReference>
<protein>
    <submittedName>
        <fullName evidence="2">Paired box Pax-6-like</fullName>
    </submittedName>
</protein>
<sequence length="139" mass="15527">MTTHIANKTSLPTRERIIALWAEGESNNNIATHFGITRHTVSNIVGNMMERGHLLDIKPGGKPRERAKPNIVEHIEFQKLSKPSTSAVEIQATLLNDRVCTVDNLPAKSTIGDIIKNDLNYTYKKRTVIPEESLTEVVI</sequence>
<reference evidence="2" key="1">
    <citation type="submission" date="2020-04" db="EMBL/GenBank/DDBJ databases">
        <authorList>
            <person name="Alioto T."/>
            <person name="Alioto T."/>
            <person name="Gomez Garrido J."/>
        </authorList>
    </citation>
    <scope>NUCLEOTIDE SEQUENCE</scope>
    <source>
        <strain evidence="2">A484AB</strain>
    </source>
</reference>
<keyword evidence="3" id="KW-1185">Reference proteome</keyword>
<proteinExistence type="predicted"/>
<dbReference type="SUPFAM" id="SSF46689">
    <property type="entry name" value="Homeodomain-like"/>
    <property type="match status" value="1"/>
</dbReference>
<dbReference type="Proteomes" id="UP001152795">
    <property type="component" value="Unassembled WGS sequence"/>
</dbReference>
<dbReference type="PROSITE" id="PS00622">
    <property type="entry name" value="HTH_LUXR_1"/>
    <property type="match status" value="1"/>
</dbReference>
<name>A0A6S7I0I9_PARCT</name>
<organism evidence="2 3">
    <name type="scientific">Paramuricea clavata</name>
    <name type="common">Red gorgonian</name>
    <name type="synonym">Violescent sea-whip</name>
    <dbReference type="NCBI Taxonomy" id="317549"/>
    <lineage>
        <taxon>Eukaryota</taxon>
        <taxon>Metazoa</taxon>
        <taxon>Cnidaria</taxon>
        <taxon>Anthozoa</taxon>
        <taxon>Octocorallia</taxon>
        <taxon>Malacalcyonacea</taxon>
        <taxon>Plexauridae</taxon>
        <taxon>Paramuricea</taxon>
    </lineage>
</organism>
<evidence type="ECO:0000313" key="2">
    <source>
        <dbReference type="EMBL" id="CAB3998497.1"/>
    </source>
</evidence>
<dbReference type="PROSITE" id="PS51057">
    <property type="entry name" value="PAIRED_2"/>
    <property type="match status" value="1"/>
</dbReference>
<dbReference type="GO" id="GO:0006355">
    <property type="term" value="P:regulation of DNA-templated transcription"/>
    <property type="evidence" value="ECO:0007669"/>
    <property type="project" value="InterPro"/>
</dbReference>
<dbReference type="EMBL" id="CACRXK020003371">
    <property type="protein sequence ID" value="CAB3998497.1"/>
    <property type="molecule type" value="Genomic_DNA"/>
</dbReference>
<accession>A0A6S7I0I9</accession>
<dbReference type="Gene3D" id="1.10.10.10">
    <property type="entry name" value="Winged helix-like DNA-binding domain superfamily/Winged helix DNA-binding domain"/>
    <property type="match status" value="2"/>
</dbReference>
<dbReference type="InterPro" id="IPR001523">
    <property type="entry name" value="Paired_dom"/>
</dbReference>
<evidence type="ECO:0000313" key="3">
    <source>
        <dbReference type="Proteomes" id="UP001152795"/>
    </source>
</evidence>
<dbReference type="SMART" id="SM00351">
    <property type="entry name" value="PAX"/>
    <property type="match status" value="1"/>
</dbReference>
<dbReference type="InterPro" id="IPR036388">
    <property type="entry name" value="WH-like_DNA-bd_sf"/>
</dbReference>
<dbReference type="AlphaFoldDB" id="A0A6S7I0I9"/>
<keyword evidence="1" id="KW-0563">Paired box</keyword>